<evidence type="ECO:0000313" key="2">
    <source>
        <dbReference type="Proteomes" id="UP000001951"/>
    </source>
</evidence>
<evidence type="ECO:0000313" key="1">
    <source>
        <dbReference type="EMBL" id="ABE04372.1"/>
    </source>
</evidence>
<dbReference type="eggNOG" id="ENOG5030Z81">
    <property type="taxonomic scope" value="Bacteria"/>
</dbReference>
<dbReference type="HOGENOM" id="CLU_152576_0_0_5"/>
<reference evidence="1 2" key="1">
    <citation type="journal article" date="2006" name="PLoS Genet.">
        <title>Genome sequence of Rickettsia bellii illuminates the role of amoebae in gene exchanges between intracellular pathogens.</title>
        <authorList>
            <person name="Ogata H."/>
            <person name="La Scola B."/>
            <person name="Audic S."/>
            <person name="Renesto P."/>
            <person name="Blanc G."/>
            <person name="Robert C."/>
            <person name="Fournier P.-E."/>
            <person name="Claverie J.-M."/>
            <person name="Raoult D."/>
        </authorList>
    </citation>
    <scope>NUCLEOTIDE SEQUENCE [LARGE SCALE GENOMIC DNA]</scope>
    <source>
        <strain evidence="1 2">RML369-C</strain>
    </source>
</reference>
<dbReference type="EMBL" id="CP000087">
    <property type="protein sequence ID" value="ABE04372.1"/>
    <property type="molecule type" value="Genomic_DNA"/>
</dbReference>
<sequence>MLNGLRMWKLISLWQRVVRLFMHRDCSNPVIPWWMNKIKRDNKMSVVYKVENLEDARDFLSSAQGEYILTNSESSVKYYGMLVVDHMLKTLQKEFPKKVIDVIVDIDDDHAALFTAIKLNYKNIVYMGNSEEAKALLKKS</sequence>
<protein>
    <submittedName>
        <fullName evidence="1">Uncharacterized protein</fullName>
    </submittedName>
</protein>
<dbReference type="Proteomes" id="UP000001951">
    <property type="component" value="Chromosome"/>
</dbReference>
<organism evidence="1 2">
    <name type="scientific">Rickettsia bellii (strain RML369-C)</name>
    <dbReference type="NCBI Taxonomy" id="336407"/>
    <lineage>
        <taxon>Bacteria</taxon>
        <taxon>Pseudomonadati</taxon>
        <taxon>Pseudomonadota</taxon>
        <taxon>Alphaproteobacteria</taxon>
        <taxon>Rickettsiales</taxon>
        <taxon>Rickettsiaceae</taxon>
        <taxon>Rickettsieae</taxon>
        <taxon>Rickettsia</taxon>
        <taxon>belli group</taxon>
    </lineage>
</organism>
<dbReference type="KEGG" id="rbe:RBE_0291"/>
<accession>Q1RJU2</accession>
<gene>
    <name evidence="1" type="ordered locus">RBE_0291</name>
</gene>
<name>Q1RJU2_RICBR</name>
<dbReference type="AlphaFoldDB" id="Q1RJU2"/>
<proteinExistence type="predicted"/>